<comment type="catalytic activity">
    <reaction evidence="15">
        <text>L-cysteinyl-[protein] + hexadecanoyl-CoA = S-hexadecanoyl-L-cysteinyl-[protein] + CoA</text>
        <dbReference type="Rhea" id="RHEA:36683"/>
        <dbReference type="Rhea" id="RHEA-COMP:10131"/>
        <dbReference type="Rhea" id="RHEA-COMP:11032"/>
        <dbReference type="ChEBI" id="CHEBI:29950"/>
        <dbReference type="ChEBI" id="CHEBI:57287"/>
        <dbReference type="ChEBI" id="CHEBI:57379"/>
        <dbReference type="ChEBI" id="CHEBI:74151"/>
        <dbReference type="EC" id="2.3.1.225"/>
    </reaction>
    <physiologicalReaction direction="left-to-right" evidence="15">
        <dbReference type="Rhea" id="RHEA:36684"/>
    </physiologicalReaction>
</comment>
<dbReference type="GO" id="GO:0019706">
    <property type="term" value="F:protein-cysteine S-palmitoyltransferase activity"/>
    <property type="evidence" value="ECO:0007669"/>
    <property type="project" value="UniProtKB-EC"/>
</dbReference>
<keyword evidence="8" id="KW-0256">Endoplasmic reticulum</keyword>
<dbReference type="Pfam" id="PF01529">
    <property type="entry name" value="DHHC"/>
    <property type="match status" value="1"/>
</dbReference>
<comment type="similarity">
    <text evidence="4 16">Belongs to the DHHC palmitoyltransferase family.</text>
</comment>
<evidence type="ECO:0000256" key="5">
    <source>
        <dbReference type="ARBA" id="ARBA00022475"/>
    </source>
</evidence>
<protein>
    <recommendedName>
        <fullName evidence="16">Palmitoyltransferase</fullName>
        <ecNumber evidence="16">2.3.1.225</ecNumber>
    </recommendedName>
</protein>
<dbReference type="EMBL" id="CM004482">
    <property type="protein sequence ID" value="OCT64383.1"/>
    <property type="molecule type" value="Genomic_DNA"/>
</dbReference>
<dbReference type="InterPro" id="IPR039859">
    <property type="entry name" value="PFA4/ZDH16/20/ERF2-like"/>
</dbReference>
<dbReference type="PROSITE" id="PS50216">
    <property type="entry name" value="DHHC"/>
    <property type="match status" value="1"/>
</dbReference>
<keyword evidence="5" id="KW-1003">Cell membrane</keyword>
<feature type="domain" description="Palmitoyltransferase DHHC" evidence="17">
    <location>
        <begin position="144"/>
        <end position="290"/>
    </location>
</feature>
<feature type="transmembrane region" description="Helical" evidence="16">
    <location>
        <begin position="254"/>
        <end position="280"/>
    </location>
</feature>
<evidence type="ECO:0000256" key="11">
    <source>
        <dbReference type="ARBA" id="ARBA00023136"/>
    </source>
</evidence>
<evidence type="ECO:0000313" key="19">
    <source>
        <dbReference type="Proteomes" id="UP000694892"/>
    </source>
</evidence>
<keyword evidence="9 16" id="KW-1133">Transmembrane helix</keyword>
<comment type="subcellular location">
    <subcellularLocation>
        <location evidence="2">Cell membrane</location>
        <topology evidence="2">Multi-pass membrane protein</topology>
    </subcellularLocation>
    <subcellularLocation>
        <location evidence="1">Endoplasmic reticulum membrane</location>
        <topology evidence="1">Multi-pass membrane protein</topology>
    </subcellularLocation>
    <subcellularLocation>
        <location evidence="3">Golgi apparatus membrane</location>
        <topology evidence="3">Multi-pass membrane protein</topology>
    </subcellularLocation>
</comment>
<keyword evidence="6 16" id="KW-0808">Transferase</keyword>
<keyword evidence="7 16" id="KW-0812">Transmembrane</keyword>
<evidence type="ECO:0000256" key="6">
    <source>
        <dbReference type="ARBA" id="ARBA00022679"/>
    </source>
</evidence>
<keyword evidence="10" id="KW-0333">Golgi apparatus</keyword>
<accession>A0A974H4B5</accession>
<evidence type="ECO:0000256" key="3">
    <source>
        <dbReference type="ARBA" id="ARBA00004653"/>
    </source>
</evidence>
<dbReference type="AlphaFoldDB" id="A0A974H4B5"/>
<evidence type="ECO:0000256" key="1">
    <source>
        <dbReference type="ARBA" id="ARBA00004477"/>
    </source>
</evidence>
<feature type="transmembrane region" description="Helical" evidence="16">
    <location>
        <begin position="192"/>
        <end position="215"/>
    </location>
</feature>
<evidence type="ECO:0000256" key="8">
    <source>
        <dbReference type="ARBA" id="ARBA00022824"/>
    </source>
</evidence>
<evidence type="ECO:0000256" key="9">
    <source>
        <dbReference type="ARBA" id="ARBA00022989"/>
    </source>
</evidence>
<gene>
    <name evidence="18" type="ORF">XELAEV_18045486mg</name>
</gene>
<evidence type="ECO:0000256" key="10">
    <source>
        <dbReference type="ARBA" id="ARBA00023034"/>
    </source>
</evidence>
<dbReference type="Proteomes" id="UP000694892">
    <property type="component" value="Chromosome 9_10L"/>
</dbReference>
<proteinExistence type="inferred from homology"/>
<dbReference type="PANTHER" id="PTHR22883:SF466">
    <property type="entry name" value="PALMITOYLTRANSFERASE ZDHHC4"/>
    <property type="match status" value="1"/>
</dbReference>
<dbReference type="GO" id="GO:0005886">
    <property type="term" value="C:plasma membrane"/>
    <property type="evidence" value="ECO:0007669"/>
    <property type="project" value="UniProtKB-SubCell"/>
</dbReference>
<evidence type="ECO:0000313" key="18">
    <source>
        <dbReference type="EMBL" id="OCT64383.1"/>
    </source>
</evidence>
<dbReference type="InterPro" id="IPR001594">
    <property type="entry name" value="Palmitoyltrfase_DHHC"/>
</dbReference>
<dbReference type="GO" id="GO:0005789">
    <property type="term" value="C:endoplasmic reticulum membrane"/>
    <property type="evidence" value="ECO:0007669"/>
    <property type="project" value="UniProtKB-SubCell"/>
</dbReference>
<dbReference type="PANTHER" id="PTHR22883">
    <property type="entry name" value="ZINC FINGER DHHC DOMAIN CONTAINING PROTEIN"/>
    <property type="match status" value="1"/>
</dbReference>
<keyword evidence="11 16" id="KW-0472">Membrane</keyword>
<feature type="transmembrane region" description="Helical" evidence="16">
    <location>
        <begin position="6"/>
        <end position="24"/>
    </location>
</feature>
<evidence type="ECO:0000256" key="13">
    <source>
        <dbReference type="ARBA" id="ARBA00023288"/>
    </source>
</evidence>
<dbReference type="GO" id="GO:0006612">
    <property type="term" value="P:protein targeting to membrane"/>
    <property type="evidence" value="ECO:0007669"/>
    <property type="project" value="TreeGrafter"/>
</dbReference>
<keyword evidence="14 16" id="KW-0012">Acyltransferase</keyword>
<evidence type="ECO:0000256" key="7">
    <source>
        <dbReference type="ARBA" id="ARBA00022692"/>
    </source>
</evidence>
<evidence type="ECO:0000256" key="14">
    <source>
        <dbReference type="ARBA" id="ARBA00023315"/>
    </source>
</evidence>
<evidence type="ECO:0000256" key="4">
    <source>
        <dbReference type="ARBA" id="ARBA00008574"/>
    </source>
</evidence>
<evidence type="ECO:0000259" key="17">
    <source>
        <dbReference type="Pfam" id="PF01529"/>
    </source>
</evidence>
<dbReference type="EC" id="2.3.1.225" evidence="16"/>
<evidence type="ECO:0000256" key="2">
    <source>
        <dbReference type="ARBA" id="ARBA00004651"/>
    </source>
</evidence>
<evidence type="ECO:0000256" key="15">
    <source>
        <dbReference type="ARBA" id="ARBA00047790"/>
    </source>
</evidence>
<name>A0A974H4B5_XENLA</name>
<evidence type="ECO:0000256" key="12">
    <source>
        <dbReference type="ARBA" id="ARBA00023139"/>
    </source>
</evidence>
<reference evidence="19" key="1">
    <citation type="journal article" date="2016" name="Nature">
        <title>Genome evolution in the allotetraploid frog Xenopus laevis.</title>
        <authorList>
            <person name="Session A.M."/>
            <person name="Uno Y."/>
            <person name="Kwon T."/>
            <person name="Chapman J.A."/>
            <person name="Toyoda A."/>
            <person name="Takahashi S."/>
            <person name="Fukui A."/>
            <person name="Hikosaka A."/>
            <person name="Suzuki A."/>
            <person name="Kondo M."/>
            <person name="van Heeringen S.J."/>
            <person name="Quigley I."/>
            <person name="Heinz S."/>
            <person name="Ogino H."/>
            <person name="Ochi H."/>
            <person name="Hellsten U."/>
            <person name="Lyons J.B."/>
            <person name="Simakov O."/>
            <person name="Putnam N."/>
            <person name="Stites J."/>
            <person name="Kuroki Y."/>
            <person name="Tanaka T."/>
            <person name="Michiue T."/>
            <person name="Watanabe M."/>
            <person name="Bogdanovic O."/>
            <person name="Lister R."/>
            <person name="Georgiou G."/>
            <person name="Paranjpe S.S."/>
            <person name="van Kruijsbergen I."/>
            <person name="Shu S."/>
            <person name="Carlson J."/>
            <person name="Kinoshita T."/>
            <person name="Ohta Y."/>
            <person name="Mawaribuchi S."/>
            <person name="Jenkins J."/>
            <person name="Grimwood J."/>
            <person name="Schmutz J."/>
            <person name="Mitros T."/>
            <person name="Mozaffari S.V."/>
            <person name="Suzuki Y."/>
            <person name="Haramoto Y."/>
            <person name="Yamamoto T.S."/>
            <person name="Takagi C."/>
            <person name="Heald R."/>
            <person name="Miller K."/>
            <person name="Haudenschild C."/>
            <person name="Kitzman J."/>
            <person name="Nakayama T."/>
            <person name="Izutsu Y."/>
            <person name="Robert J."/>
            <person name="Fortriede J."/>
            <person name="Burns K."/>
            <person name="Lotay V."/>
            <person name="Karimi K."/>
            <person name="Yasuoka Y."/>
            <person name="Dichmann D.S."/>
            <person name="Flajnik M.F."/>
            <person name="Houston D.W."/>
            <person name="Shendure J."/>
            <person name="DuPasquier L."/>
            <person name="Vize P.D."/>
            <person name="Zorn A.M."/>
            <person name="Ito M."/>
            <person name="Marcotte E.M."/>
            <person name="Wallingford J.B."/>
            <person name="Ito Y."/>
            <person name="Asashima M."/>
            <person name="Ueno N."/>
            <person name="Matsuda Y."/>
            <person name="Veenstra G.J."/>
            <person name="Fujiyama A."/>
            <person name="Harland R.M."/>
            <person name="Taira M."/>
            <person name="Rokhsar D.S."/>
        </authorList>
    </citation>
    <scope>NUCLEOTIDE SEQUENCE [LARGE SCALE GENOMIC DNA]</scope>
    <source>
        <strain evidence="19">J</strain>
    </source>
</reference>
<dbReference type="GO" id="GO:0000139">
    <property type="term" value="C:Golgi membrane"/>
    <property type="evidence" value="ECO:0007669"/>
    <property type="project" value="UniProtKB-SubCell"/>
</dbReference>
<organism evidence="18 19">
    <name type="scientific">Xenopus laevis</name>
    <name type="common">African clawed frog</name>
    <dbReference type="NCBI Taxonomy" id="8355"/>
    <lineage>
        <taxon>Eukaryota</taxon>
        <taxon>Metazoa</taxon>
        <taxon>Chordata</taxon>
        <taxon>Craniata</taxon>
        <taxon>Vertebrata</taxon>
        <taxon>Euteleostomi</taxon>
        <taxon>Amphibia</taxon>
        <taxon>Batrachia</taxon>
        <taxon>Anura</taxon>
        <taxon>Pipoidea</taxon>
        <taxon>Pipidae</taxon>
        <taxon>Xenopodinae</taxon>
        <taxon>Xenopus</taxon>
        <taxon>Xenopus</taxon>
    </lineage>
</organism>
<sequence length="361" mass="41417">MDFLWLFITYVTFLVVCIFAFCFLSERSRNGLDRVLHRADTVLSLVLPTWLQRRYKSSFQTRNGAFVILHLILDILVFAEYSWEVLGYCLELEMNWPFIFLPYACISVNLYFFYRCCAADPGIVNRKNEASYVQLYEYDSILFHPENQCPTCQLTKPARSKHCSVCGCCVHRFDHHCVWVNNCIGGLNMRYFLIYLISLTLTALSLAAVITAFLLKVVLLSHMMSATFIDPDGLEQLVNMVFIIQHLFMTFPRIVFTLGFLCVLVLLLGVYSAFMLYLGLTNQTTNEWHKLKGRSLAAGSRKGYSKGILESCAKPMLNPTRILTHLDPLPDPQALYPQPKPLTIKKQEVTSLEVGVIRKKE</sequence>
<feature type="transmembrane region" description="Helical" evidence="16">
    <location>
        <begin position="95"/>
        <end position="114"/>
    </location>
</feature>
<keyword evidence="13" id="KW-0449">Lipoprotein</keyword>
<keyword evidence="12" id="KW-0564">Palmitate</keyword>
<evidence type="ECO:0000256" key="16">
    <source>
        <dbReference type="RuleBase" id="RU079119"/>
    </source>
</evidence>
<feature type="transmembrane region" description="Helical" evidence="16">
    <location>
        <begin position="63"/>
        <end position="83"/>
    </location>
</feature>
<comment type="domain">
    <text evidence="16">The DHHC domain is required for palmitoyltransferase activity.</text>
</comment>